<dbReference type="Proteomes" id="UP000034539">
    <property type="component" value="Unassembled WGS sequence"/>
</dbReference>
<dbReference type="AlphaFoldDB" id="A0A0G0T4G8"/>
<reference evidence="1 2" key="1">
    <citation type="journal article" date="2015" name="Nature">
        <title>rRNA introns, odd ribosomes, and small enigmatic genomes across a large radiation of phyla.</title>
        <authorList>
            <person name="Brown C.T."/>
            <person name="Hug L.A."/>
            <person name="Thomas B.C."/>
            <person name="Sharon I."/>
            <person name="Castelle C.J."/>
            <person name="Singh A."/>
            <person name="Wilkins M.J."/>
            <person name="Williams K.H."/>
            <person name="Banfield J.F."/>
        </authorList>
    </citation>
    <scope>NUCLEOTIDE SEQUENCE [LARGE SCALE GENOMIC DNA]</scope>
</reference>
<sequence length="141" mass="16434">MTVMLIFTEGTILKHKGIIEDYNSYIPVGNAVGKIKIWKDQGAEIYYLTSRREKQEIEDIREVLKKYNFPDFHNLYFRKEGEEYHEVAEKLLPNVIVEDDCASIGGEGEMVYPHIREDIKSKIKSIVVREFCGIDHLPDKI</sequence>
<gene>
    <name evidence="1" type="ORF">UT63_C0035G0010</name>
</gene>
<name>A0A0G0T4G8_9BACT</name>
<dbReference type="InterPro" id="IPR036412">
    <property type="entry name" value="HAD-like_sf"/>
</dbReference>
<dbReference type="InterPro" id="IPR023214">
    <property type="entry name" value="HAD_sf"/>
</dbReference>
<evidence type="ECO:0000313" key="2">
    <source>
        <dbReference type="Proteomes" id="UP000034539"/>
    </source>
</evidence>
<dbReference type="SUPFAM" id="SSF56784">
    <property type="entry name" value="HAD-like"/>
    <property type="match status" value="1"/>
</dbReference>
<proteinExistence type="predicted"/>
<protein>
    <submittedName>
        <fullName evidence="1">Uncharacterized protein</fullName>
    </submittedName>
</protein>
<evidence type="ECO:0000313" key="1">
    <source>
        <dbReference type="EMBL" id="KKR32697.1"/>
    </source>
</evidence>
<organism evidence="1 2">
    <name type="scientific">Candidatus Gottesmanbacteria bacterium GW2011_GWC2_39_8</name>
    <dbReference type="NCBI Taxonomy" id="1618450"/>
    <lineage>
        <taxon>Bacteria</taxon>
        <taxon>Candidatus Gottesmaniibacteriota</taxon>
    </lineage>
</organism>
<dbReference type="Gene3D" id="3.40.50.1000">
    <property type="entry name" value="HAD superfamily/HAD-like"/>
    <property type="match status" value="1"/>
</dbReference>
<comment type="caution">
    <text evidence="1">The sequence shown here is derived from an EMBL/GenBank/DDBJ whole genome shotgun (WGS) entry which is preliminary data.</text>
</comment>
<accession>A0A0G0T4G8</accession>
<dbReference type="EMBL" id="LBXN01000035">
    <property type="protein sequence ID" value="KKR32697.1"/>
    <property type="molecule type" value="Genomic_DNA"/>
</dbReference>